<reference evidence="4" key="1">
    <citation type="submission" date="2023-04" db="EMBL/GenBank/DDBJ databases">
        <title>Chromosome-level genome of Chaenocephalus aceratus.</title>
        <authorList>
            <person name="Park H."/>
        </authorList>
    </citation>
    <scope>NUCLEOTIDE SEQUENCE</scope>
    <source>
        <strain evidence="4">DE</strain>
        <tissue evidence="4">Muscle</tissue>
    </source>
</reference>
<dbReference type="SUPFAM" id="SSF48065">
    <property type="entry name" value="DBL homology domain (DH-domain)"/>
    <property type="match status" value="1"/>
</dbReference>
<dbReference type="PROSITE" id="PS50003">
    <property type="entry name" value="PH_DOMAIN"/>
    <property type="match status" value="1"/>
</dbReference>
<dbReference type="SUPFAM" id="SSF50729">
    <property type="entry name" value="PH domain-like"/>
    <property type="match status" value="1"/>
</dbReference>
<dbReference type="PANTHER" id="PTHR13217">
    <property type="entry name" value="PLECKSTRIN HOMOLOGY DOMAIN-CONTAINING FAMILY G MEMBER 7"/>
    <property type="match status" value="1"/>
</dbReference>
<dbReference type="Gene3D" id="2.30.29.30">
    <property type="entry name" value="Pleckstrin-homology domain (PH domain)/Phosphotyrosine-binding domain (PTB)"/>
    <property type="match status" value="1"/>
</dbReference>
<dbReference type="AlphaFoldDB" id="A0AAD9BSW3"/>
<name>A0AAD9BSW3_DISEL</name>
<dbReference type="SMART" id="SM00233">
    <property type="entry name" value="PH"/>
    <property type="match status" value="1"/>
</dbReference>
<evidence type="ECO:0000259" key="2">
    <source>
        <dbReference type="PROSITE" id="PS50003"/>
    </source>
</evidence>
<feature type="region of interest" description="Disordered" evidence="1">
    <location>
        <begin position="116"/>
        <end position="179"/>
    </location>
</feature>
<dbReference type="Proteomes" id="UP001228049">
    <property type="component" value="Unassembled WGS sequence"/>
</dbReference>
<proteinExistence type="predicted"/>
<feature type="domain" description="PH" evidence="2">
    <location>
        <begin position="561"/>
        <end position="694"/>
    </location>
</feature>
<protein>
    <submittedName>
        <fullName evidence="4">Pleckstrin like domain containing family G member 7</fullName>
    </submittedName>
</protein>
<evidence type="ECO:0000256" key="1">
    <source>
        <dbReference type="SAM" id="MobiDB-lite"/>
    </source>
</evidence>
<feature type="domain" description="DH" evidence="3">
    <location>
        <begin position="330"/>
        <end position="458"/>
    </location>
</feature>
<dbReference type="InterPro" id="IPR040181">
    <property type="entry name" value="PKHG5/7"/>
</dbReference>
<dbReference type="Pfam" id="PF22697">
    <property type="entry name" value="SOS1_NGEF_PH"/>
    <property type="match status" value="1"/>
</dbReference>
<dbReference type="InterPro" id="IPR055251">
    <property type="entry name" value="SOS1_NGEF_PH"/>
</dbReference>
<evidence type="ECO:0000313" key="5">
    <source>
        <dbReference type="Proteomes" id="UP001228049"/>
    </source>
</evidence>
<accession>A0AAD9BSW3</accession>
<feature type="compositionally biased region" description="Polar residues" evidence="1">
    <location>
        <begin position="126"/>
        <end position="138"/>
    </location>
</feature>
<keyword evidence="5" id="KW-1185">Reference proteome</keyword>
<dbReference type="Pfam" id="PF15720">
    <property type="entry name" value="DUF4675"/>
    <property type="match status" value="1"/>
</dbReference>
<dbReference type="InterPro" id="IPR000219">
    <property type="entry name" value="DH_dom"/>
</dbReference>
<dbReference type="PANTHER" id="PTHR13217:SF6">
    <property type="entry name" value="PLECKSTRIN HOMOLOGY DOMAIN-CONTAINING FAMILY G MEMBER 7"/>
    <property type="match status" value="1"/>
</dbReference>
<dbReference type="CDD" id="cd13245">
    <property type="entry name" value="PH_PLEKHG7"/>
    <property type="match status" value="1"/>
</dbReference>
<gene>
    <name evidence="4" type="ORF">KUDE01_028128</name>
</gene>
<sequence>MSTLQHVILQDKDQDVEKKLDWSYIEWVENEVVTTGVANAETQTDCGTFEHKECQTSSPIIMHIDLSRTHSKLRHSSLVDTDGLVTPLFQFDRQAPARISTSPTLRRMRSTRRPILPDFRDPVMMGSTQEEPSPTTPLSPVHRVKSPLAASPLSDGEICPDPQPISSSGRQRTRSHRSKTFDNGITCKIQECRSAHPTVMQDFRFPESGAQEKELCHTRLQERRRSSVVVSLPGSDVSPGDLFVSNGAADMLNDSFSDTKKSKWPFSWRSTTKGKSQTGTAADIEKYLSTSQIQDWRNHDLQRYKEYSLAEFLQDHSSQVSASSDPQGFKRQEAILELFTSECVYFLDQLMVLKEVFLATLTNLQMTNCLADVESWRLFANLNELCLVSFGFLNNLLRVIKDTFEITEAGGPTLLELLSKAFQESVCHCLQKYCLNYSTALLYLDSLKPREDFGSYVKAAAPRPVGGAAAEADSVPAAVEEHRQEMPDEDETRGLQVIAEQVDTSICDLEGKVKWLDNYQKVKQLRDALVWLPVWERDKRAFNLKHLLKAVTLENLISHRSLLHDGKMLLTENTKLNDVYLFLFDEFLLITKIKRNKKRSVGPEQNPLRLPQSLELDQLLKEGCTFTVLDQPVSLDRLQLKNVDQLNASTSGLPHSFIIMHQNRYQQCIGAFILQAASEAAKKTWMSKIEGAVEALLKLDSQRPRGKSAALWLESSQI</sequence>
<dbReference type="InterPro" id="IPR035899">
    <property type="entry name" value="DBL_dom_sf"/>
</dbReference>
<dbReference type="PROSITE" id="PS50010">
    <property type="entry name" value="DH_2"/>
    <property type="match status" value="1"/>
</dbReference>
<dbReference type="InterPro" id="IPR001849">
    <property type="entry name" value="PH_domain"/>
</dbReference>
<dbReference type="InterPro" id="IPR011993">
    <property type="entry name" value="PH-like_dom_sf"/>
</dbReference>
<dbReference type="Gene3D" id="1.20.900.10">
    <property type="entry name" value="Dbl homology (DH) domain"/>
    <property type="match status" value="1"/>
</dbReference>
<dbReference type="EMBL" id="JASDAP010000018">
    <property type="protein sequence ID" value="KAK1887339.1"/>
    <property type="molecule type" value="Genomic_DNA"/>
</dbReference>
<comment type="caution">
    <text evidence="4">The sequence shown here is derived from an EMBL/GenBank/DDBJ whole genome shotgun (WGS) entry which is preliminary data.</text>
</comment>
<dbReference type="GO" id="GO:0005085">
    <property type="term" value="F:guanyl-nucleotide exchange factor activity"/>
    <property type="evidence" value="ECO:0007669"/>
    <property type="project" value="InterPro"/>
</dbReference>
<dbReference type="GO" id="GO:0007266">
    <property type="term" value="P:Rho protein signal transduction"/>
    <property type="evidence" value="ECO:0007669"/>
    <property type="project" value="TreeGrafter"/>
</dbReference>
<organism evidence="4 5">
    <name type="scientific">Dissostichus eleginoides</name>
    <name type="common">Patagonian toothfish</name>
    <name type="synonym">Dissostichus amissus</name>
    <dbReference type="NCBI Taxonomy" id="100907"/>
    <lineage>
        <taxon>Eukaryota</taxon>
        <taxon>Metazoa</taxon>
        <taxon>Chordata</taxon>
        <taxon>Craniata</taxon>
        <taxon>Vertebrata</taxon>
        <taxon>Euteleostomi</taxon>
        <taxon>Actinopterygii</taxon>
        <taxon>Neopterygii</taxon>
        <taxon>Teleostei</taxon>
        <taxon>Neoteleostei</taxon>
        <taxon>Acanthomorphata</taxon>
        <taxon>Eupercaria</taxon>
        <taxon>Perciformes</taxon>
        <taxon>Notothenioidei</taxon>
        <taxon>Nototheniidae</taxon>
        <taxon>Dissostichus</taxon>
    </lineage>
</organism>
<evidence type="ECO:0000259" key="3">
    <source>
        <dbReference type="PROSITE" id="PS50010"/>
    </source>
</evidence>
<evidence type="ECO:0000313" key="4">
    <source>
        <dbReference type="EMBL" id="KAK1887339.1"/>
    </source>
</evidence>